<organism evidence="4 5">
    <name type="scientific">Thermosinus carboxydivorans Nor1</name>
    <dbReference type="NCBI Taxonomy" id="401526"/>
    <lineage>
        <taxon>Bacteria</taxon>
        <taxon>Bacillati</taxon>
        <taxon>Bacillota</taxon>
        <taxon>Negativicutes</taxon>
        <taxon>Selenomonadales</taxon>
        <taxon>Sporomusaceae</taxon>
        <taxon>Thermosinus</taxon>
    </lineage>
</organism>
<feature type="transmembrane region" description="Helical" evidence="2">
    <location>
        <begin position="88"/>
        <end position="107"/>
    </location>
</feature>
<evidence type="ECO:0000256" key="1">
    <source>
        <dbReference type="ARBA" id="ARBA00007362"/>
    </source>
</evidence>
<evidence type="ECO:0000256" key="2">
    <source>
        <dbReference type="SAM" id="Phobius"/>
    </source>
</evidence>
<dbReference type="GO" id="GO:0016020">
    <property type="term" value="C:membrane"/>
    <property type="evidence" value="ECO:0007669"/>
    <property type="project" value="InterPro"/>
</dbReference>
<proteinExistence type="inferred from homology"/>
<sequence precursor="true">MINTRNSLFFLALAAVLWSSGGVLVKSVAWPPLAIAGLRSLIAAIVIWLAFRREAFIFSKQQLAGAAFYCGMVSSFVAATKLTTAANAILLQYTAPLYVALLSGWLLHEKVTRRDLLTIVLVLGGMAFFFLDKVSAGGLLGNILGVVSGISFALFVIFTRMQKDRPPFGSVLLGNILTFLLSLPALPGITVTVFNLSIILALGVFQLGLAYVIYTHAIRHVRALEATLVTSIEPILNPIWVFLFLGEIPGRYSLIGGAIVLFAVIGGYFFDACKSKIDTPAG</sequence>
<evidence type="ECO:0000313" key="5">
    <source>
        <dbReference type="Proteomes" id="UP000005139"/>
    </source>
</evidence>
<name>A1HRK5_9FIRM</name>
<dbReference type="AlphaFoldDB" id="A1HRK5"/>
<dbReference type="Pfam" id="PF00892">
    <property type="entry name" value="EamA"/>
    <property type="match status" value="2"/>
</dbReference>
<accession>A1HRK5</accession>
<keyword evidence="5" id="KW-1185">Reference proteome</keyword>
<dbReference type="SUPFAM" id="SSF103481">
    <property type="entry name" value="Multidrug resistance efflux transporter EmrE"/>
    <property type="match status" value="2"/>
</dbReference>
<feature type="transmembrane region" description="Helical" evidence="2">
    <location>
        <begin position="226"/>
        <end position="246"/>
    </location>
</feature>
<evidence type="ECO:0000313" key="4">
    <source>
        <dbReference type="EMBL" id="EAX47336.1"/>
    </source>
</evidence>
<dbReference type="PANTHER" id="PTHR22911:SF79">
    <property type="entry name" value="MOBA-LIKE NTP TRANSFERASE DOMAIN-CONTAINING PROTEIN"/>
    <property type="match status" value="1"/>
</dbReference>
<protein>
    <recommendedName>
        <fullName evidence="3">EamA domain-containing protein</fullName>
    </recommendedName>
</protein>
<dbReference type="eggNOG" id="COG0697">
    <property type="taxonomic scope" value="Bacteria"/>
</dbReference>
<dbReference type="OrthoDB" id="9814731at2"/>
<dbReference type="InterPro" id="IPR000620">
    <property type="entry name" value="EamA_dom"/>
</dbReference>
<feature type="transmembrane region" description="Helical" evidence="2">
    <location>
        <begin position="170"/>
        <end position="187"/>
    </location>
</feature>
<feature type="transmembrane region" description="Helical" evidence="2">
    <location>
        <begin position="252"/>
        <end position="270"/>
    </location>
</feature>
<feature type="domain" description="EamA" evidence="3">
    <location>
        <begin position="140"/>
        <end position="265"/>
    </location>
</feature>
<gene>
    <name evidence="4" type="ORF">TcarDRAFT_1354</name>
</gene>
<feature type="transmembrane region" description="Helical" evidence="2">
    <location>
        <begin position="193"/>
        <end position="214"/>
    </location>
</feature>
<dbReference type="InterPro" id="IPR037185">
    <property type="entry name" value="EmrE-like"/>
</dbReference>
<comment type="caution">
    <text evidence="4">The sequence shown here is derived from an EMBL/GenBank/DDBJ whole genome shotgun (WGS) entry which is preliminary data.</text>
</comment>
<feature type="transmembrane region" description="Helical" evidence="2">
    <location>
        <begin position="32"/>
        <end position="51"/>
    </location>
</feature>
<feature type="transmembrane region" description="Helical" evidence="2">
    <location>
        <begin position="137"/>
        <end position="158"/>
    </location>
</feature>
<dbReference type="Proteomes" id="UP000005139">
    <property type="component" value="Unassembled WGS sequence"/>
</dbReference>
<feature type="domain" description="EamA" evidence="3">
    <location>
        <begin position="8"/>
        <end position="130"/>
    </location>
</feature>
<keyword evidence="2" id="KW-1133">Transmembrane helix</keyword>
<feature type="transmembrane region" description="Helical" evidence="2">
    <location>
        <begin position="114"/>
        <end position="131"/>
    </location>
</feature>
<dbReference type="EMBL" id="AAWL01000011">
    <property type="protein sequence ID" value="EAX47336.1"/>
    <property type="molecule type" value="Genomic_DNA"/>
</dbReference>
<dbReference type="RefSeq" id="WP_007289662.1">
    <property type="nucleotide sequence ID" value="NZ_AAWL01000011.1"/>
</dbReference>
<reference evidence="4 5" key="1">
    <citation type="submission" date="2007-01" db="EMBL/GenBank/DDBJ databases">
        <title>Annotation of the draft genome assembly of Thermosinus carboxydivorans Nor1.</title>
        <authorList>
            <consortium name="US DOE Joint Genome Institute (JGI-ORNL)"/>
            <person name="Larimer F."/>
            <person name="Land M."/>
            <person name="Hauser L."/>
        </authorList>
    </citation>
    <scope>NUCLEOTIDE SEQUENCE [LARGE SCALE GENOMIC DNA]</scope>
    <source>
        <strain evidence="4 5">Nor1</strain>
    </source>
</reference>
<feature type="transmembrane region" description="Helical" evidence="2">
    <location>
        <begin position="63"/>
        <end position="82"/>
    </location>
</feature>
<comment type="similarity">
    <text evidence="1">Belongs to the EamA transporter family.</text>
</comment>
<evidence type="ECO:0000259" key="3">
    <source>
        <dbReference type="Pfam" id="PF00892"/>
    </source>
</evidence>
<keyword evidence="2" id="KW-0472">Membrane</keyword>
<dbReference type="PANTHER" id="PTHR22911">
    <property type="entry name" value="ACYL-MALONYL CONDENSING ENZYME-RELATED"/>
    <property type="match status" value="1"/>
</dbReference>
<keyword evidence="2" id="KW-0812">Transmembrane</keyword>
<reference evidence="4 5" key="2">
    <citation type="submission" date="2007-01" db="EMBL/GenBank/DDBJ databases">
        <title>Sequencing of the draft genome and assembly of Thermosinus carboxydivorans Nor1.</title>
        <authorList>
            <consortium name="US DOE Joint Genome Institute (JGI-PGF)"/>
            <person name="Copeland A."/>
            <person name="Lucas S."/>
            <person name="Lapidus A."/>
            <person name="Barry K."/>
            <person name="Glavina del Rio T."/>
            <person name="Dalin E."/>
            <person name="Tice H."/>
            <person name="Bruce D."/>
            <person name="Pitluck S."/>
            <person name="Richardson P."/>
        </authorList>
    </citation>
    <scope>NUCLEOTIDE SEQUENCE [LARGE SCALE GENOMIC DNA]</scope>
    <source>
        <strain evidence="4 5">Nor1</strain>
    </source>
</reference>